<evidence type="ECO:0000313" key="13">
    <source>
        <dbReference type="EMBL" id="CAF3880895.1"/>
    </source>
</evidence>
<keyword evidence="14" id="KW-1185">Reference proteome</keyword>
<dbReference type="SMART" id="SM00132">
    <property type="entry name" value="LIM"/>
    <property type="match status" value="2"/>
</dbReference>
<dbReference type="PROSITE" id="PS50023">
    <property type="entry name" value="LIM_DOMAIN_2"/>
    <property type="match status" value="2"/>
</dbReference>
<dbReference type="OrthoDB" id="8062037at2759"/>
<dbReference type="EMBL" id="CAJOBA010007968">
    <property type="protein sequence ID" value="CAF3816894.1"/>
    <property type="molecule type" value="Genomic_DNA"/>
</dbReference>
<dbReference type="Gene3D" id="2.10.110.10">
    <property type="entry name" value="Cysteine Rich Protein"/>
    <property type="match status" value="2"/>
</dbReference>
<evidence type="ECO:0000256" key="7">
    <source>
        <dbReference type="PROSITE-ProRule" id="PRU00125"/>
    </source>
</evidence>
<dbReference type="GO" id="GO:0046872">
    <property type="term" value="F:metal ion binding"/>
    <property type="evidence" value="ECO:0007669"/>
    <property type="project" value="UniProtKB-KW"/>
</dbReference>
<dbReference type="GO" id="GO:0030018">
    <property type="term" value="C:Z disc"/>
    <property type="evidence" value="ECO:0007669"/>
    <property type="project" value="TreeGrafter"/>
</dbReference>
<keyword evidence="6" id="KW-0539">Nucleus</keyword>
<dbReference type="Proteomes" id="UP000682733">
    <property type="component" value="Unassembled WGS sequence"/>
</dbReference>
<feature type="domain" description="LIM zinc-binding" evidence="9">
    <location>
        <begin position="24"/>
        <end position="84"/>
    </location>
</feature>
<dbReference type="PANTHER" id="PTHR24215">
    <property type="entry name" value="RHO-GTPASE-ACTIVATING PROTEIN LRG1"/>
    <property type="match status" value="1"/>
</dbReference>
<evidence type="ECO:0000256" key="2">
    <source>
        <dbReference type="ARBA" id="ARBA00022723"/>
    </source>
</evidence>
<dbReference type="Proteomes" id="UP000677228">
    <property type="component" value="Unassembled WGS sequence"/>
</dbReference>
<keyword evidence="2 7" id="KW-0479">Metal-binding</keyword>
<feature type="compositionally biased region" description="Low complexity" evidence="8">
    <location>
        <begin position="107"/>
        <end position="123"/>
    </location>
</feature>
<evidence type="ECO:0000256" key="3">
    <source>
        <dbReference type="ARBA" id="ARBA00022737"/>
    </source>
</evidence>
<evidence type="ECO:0000256" key="5">
    <source>
        <dbReference type="ARBA" id="ARBA00023038"/>
    </source>
</evidence>
<dbReference type="Proteomes" id="UP000663829">
    <property type="component" value="Unassembled WGS sequence"/>
</dbReference>
<evidence type="ECO:0000256" key="8">
    <source>
        <dbReference type="SAM" id="MobiDB-lite"/>
    </source>
</evidence>
<name>A0A814QD76_9BILA</name>
<dbReference type="GO" id="GO:0005634">
    <property type="term" value="C:nucleus"/>
    <property type="evidence" value="ECO:0007669"/>
    <property type="project" value="UniProtKB-SubCell"/>
</dbReference>
<keyword evidence="4 7" id="KW-0862">Zinc</keyword>
<feature type="domain" description="LIM zinc-binding" evidence="9">
    <location>
        <begin position="177"/>
        <end position="237"/>
    </location>
</feature>
<evidence type="ECO:0000313" key="11">
    <source>
        <dbReference type="EMBL" id="CAF1117046.1"/>
    </source>
</evidence>
<dbReference type="CDD" id="cd09326">
    <property type="entry name" value="LIM_CRP_like"/>
    <property type="match status" value="2"/>
</dbReference>
<evidence type="ECO:0000256" key="1">
    <source>
        <dbReference type="ARBA" id="ARBA00004123"/>
    </source>
</evidence>
<dbReference type="PANTHER" id="PTHR24215:SF35">
    <property type="entry name" value="MUSCLE LIM PROTEIN MLP84B"/>
    <property type="match status" value="1"/>
</dbReference>
<feature type="compositionally biased region" description="Polar residues" evidence="8">
    <location>
        <begin position="144"/>
        <end position="158"/>
    </location>
</feature>
<keyword evidence="3" id="KW-0677">Repeat</keyword>
<accession>A0A814QD76</accession>
<dbReference type="InterPro" id="IPR001781">
    <property type="entry name" value="Znf_LIM"/>
</dbReference>
<organism evidence="11 14">
    <name type="scientific">Didymodactylos carnosus</name>
    <dbReference type="NCBI Taxonomy" id="1234261"/>
    <lineage>
        <taxon>Eukaryota</taxon>
        <taxon>Metazoa</taxon>
        <taxon>Spiralia</taxon>
        <taxon>Gnathifera</taxon>
        <taxon>Rotifera</taxon>
        <taxon>Eurotatoria</taxon>
        <taxon>Bdelloidea</taxon>
        <taxon>Philodinida</taxon>
        <taxon>Philodinidae</taxon>
        <taxon>Didymodactylos</taxon>
    </lineage>
</organism>
<proteinExistence type="predicted"/>
<dbReference type="PROSITE" id="PS00478">
    <property type="entry name" value="LIM_DOMAIN_1"/>
    <property type="match status" value="2"/>
</dbReference>
<dbReference type="SUPFAM" id="SSF57716">
    <property type="entry name" value="Glucocorticoid receptor-like (DNA-binding domain)"/>
    <property type="match status" value="4"/>
</dbReference>
<evidence type="ECO:0000259" key="9">
    <source>
        <dbReference type="PROSITE" id="PS50023"/>
    </source>
</evidence>
<protein>
    <recommendedName>
        <fullName evidence="9">LIM zinc-binding domain-containing protein</fullName>
    </recommendedName>
</protein>
<feature type="region of interest" description="Disordered" evidence="8">
    <location>
        <begin position="104"/>
        <end position="129"/>
    </location>
</feature>
<dbReference type="EMBL" id="CAJOBC010005939">
    <property type="protein sequence ID" value="CAF3880895.1"/>
    <property type="molecule type" value="Genomic_DNA"/>
</dbReference>
<dbReference type="GO" id="GO:0042805">
    <property type="term" value="F:actinin binding"/>
    <property type="evidence" value="ECO:0007669"/>
    <property type="project" value="TreeGrafter"/>
</dbReference>
<dbReference type="EMBL" id="CAJNOQ010005938">
    <property type="protein sequence ID" value="CAF1117046.1"/>
    <property type="molecule type" value="Genomic_DNA"/>
</dbReference>
<dbReference type="Pfam" id="PF00412">
    <property type="entry name" value="LIM"/>
    <property type="match status" value="2"/>
</dbReference>
<sequence length="254" mass="27914">MDTSETGKVLFYPPKTNRFQFESPKCAFCKQNVYAAEEVSAAGKKYHKLCCKCTHCGKLLNSQNLTEHDEMLYCKSCYSKSFGPKGYGHGVGAGILSMDGTKTQSFTSPITSQSNSASSSPPTTRHENDDFRVANSLNNNEPQLFNMNSHSLNSNGNRAPSLQTQPSSSFSSLHKRTICHRCAKTVYLAEEVKAAGESFHKLCFTCKMCNKGLNGARYNDREQEIYCQSCYQKNWGPRGVGFGVGAGVLSTNGD</sequence>
<dbReference type="AlphaFoldDB" id="A0A814QD76"/>
<evidence type="ECO:0000256" key="6">
    <source>
        <dbReference type="ARBA" id="ARBA00023242"/>
    </source>
</evidence>
<evidence type="ECO:0000313" key="12">
    <source>
        <dbReference type="EMBL" id="CAF3816894.1"/>
    </source>
</evidence>
<dbReference type="GO" id="GO:0060537">
    <property type="term" value="P:muscle tissue development"/>
    <property type="evidence" value="ECO:0007669"/>
    <property type="project" value="TreeGrafter"/>
</dbReference>
<comment type="caution">
    <text evidence="11">The sequence shown here is derived from an EMBL/GenBank/DDBJ whole genome shotgun (WGS) entry which is preliminary data.</text>
</comment>
<evidence type="ECO:0000313" key="10">
    <source>
        <dbReference type="EMBL" id="CAF1050011.1"/>
    </source>
</evidence>
<dbReference type="FunFam" id="2.10.110.10:FF:000001">
    <property type="entry name" value="Cysteine and glycine-rich protein 1"/>
    <property type="match status" value="2"/>
</dbReference>
<dbReference type="GO" id="GO:0008307">
    <property type="term" value="F:structural constituent of muscle"/>
    <property type="evidence" value="ECO:0007669"/>
    <property type="project" value="TreeGrafter"/>
</dbReference>
<feature type="compositionally biased region" description="Low complexity" evidence="8">
    <location>
        <begin position="160"/>
        <end position="169"/>
    </location>
</feature>
<comment type="subcellular location">
    <subcellularLocation>
        <location evidence="1">Nucleus</location>
    </subcellularLocation>
</comment>
<evidence type="ECO:0000256" key="4">
    <source>
        <dbReference type="ARBA" id="ARBA00022833"/>
    </source>
</evidence>
<gene>
    <name evidence="11" type="ORF">GPM918_LOCUS19507</name>
    <name evidence="10" type="ORF">OVA965_LOCUS16891</name>
    <name evidence="13" type="ORF">SRO942_LOCUS19505</name>
    <name evidence="12" type="ORF">TMI583_LOCUS16902</name>
</gene>
<feature type="region of interest" description="Disordered" evidence="8">
    <location>
        <begin position="144"/>
        <end position="169"/>
    </location>
</feature>
<keyword evidence="5 7" id="KW-0440">LIM domain</keyword>
<reference evidence="11" key="1">
    <citation type="submission" date="2021-02" db="EMBL/GenBank/DDBJ databases">
        <authorList>
            <person name="Nowell W R."/>
        </authorList>
    </citation>
    <scope>NUCLEOTIDE SEQUENCE</scope>
</reference>
<evidence type="ECO:0000313" key="14">
    <source>
        <dbReference type="Proteomes" id="UP000663829"/>
    </source>
</evidence>
<dbReference type="GO" id="GO:0045214">
    <property type="term" value="P:sarcomere organization"/>
    <property type="evidence" value="ECO:0007669"/>
    <property type="project" value="TreeGrafter"/>
</dbReference>
<dbReference type="Proteomes" id="UP000681722">
    <property type="component" value="Unassembled WGS sequence"/>
</dbReference>
<dbReference type="EMBL" id="CAJNOK010007955">
    <property type="protein sequence ID" value="CAF1050011.1"/>
    <property type="molecule type" value="Genomic_DNA"/>
</dbReference>